<reference evidence="3" key="1">
    <citation type="submission" date="2016-10" db="EMBL/GenBank/DDBJ databases">
        <authorList>
            <person name="Varghese N."/>
            <person name="Submissions S."/>
        </authorList>
    </citation>
    <scope>NUCLEOTIDE SEQUENCE [LARGE SCALE GENOMIC DNA]</scope>
    <source>
        <strain evidence="3">DSM 6150</strain>
    </source>
</reference>
<keyword evidence="3" id="KW-1185">Reference proteome</keyword>
<dbReference type="Pfam" id="PF13560">
    <property type="entry name" value="HTH_31"/>
    <property type="match status" value="1"/>
</dbReference>
<dbReference type="SUPFAM" id="SSF47413">
    <property type="entry name" value="lambda repressor-like DNA-binding domains"/>
    <property type="match status" value="1"/>
</dbReference>
<organism evidence="2 3">
    <name type="scientific">Formivibrio citricus</name>
    <dbReference type="NCBI Taxonomy" id="83765"/>
    <lineage>
        <taxon>Bacteria</taxon>
        <taxon>Pseudomonadati</taxon>
        <taxon>Pseudomonadota</taxon>
        <taxon>Betaproteobacteria</taxon>
        <taxon>Neisseriales</taxon>
        <taxon>Chitinibacteraceae</taxon>
        <taxon>Formivibrio</taxon>
    </lineage>
</organism>
<evidence type="ECO:0000313" key="3">
    <source>
        <dbReference type="Proteomes" id="UP000242869"/>
    </source>
</evidence>
<dbReference type="InterPro" id="IPR001387">
    <property type="entry name" value="Cro/C1-type_HTH"/>
</dbReference>
<dbReference type="EMBL" id="FOVE01000014">
    <property type="protein sequence ID" value="SFN66671.1"/>
    <property type="molecule type" value="Genomic_DNA"/>
</dbReference>
<accession>A0A1I5AWB4</accession>
<dbReference type="SMART" id="SM00530">
    <property type="entry name" value="HTH_XRE"/>
    <property type="match status" value="1"/>
</dbReference>
<dbReference type="AlphaFoldDB" id="A0A1I5AWB4"/>
<dbReference type="GO" id="GO:0003677">
    <property type="term" value="F:DNA binding"/>
    <property type="evidence" value="ECO:0007669"/>
    <property type="project" value="InterPro"/>
</dbReference>
<dbReference type="InterPro" id="IPR010982">
    <property type="entry name" value="Lambda_DNA-bd_dom_sf"/>
</dbReference>
<proteinExistence type="predicted"/>
<dbReference type="RefSeq" id="WP_091195517.1">
    <property type="nucleotide sequence ID" value="NZ_FOVE01000014.1"/>
</dbReference>
<name>A0A1I5AWB4_9NEIS</name>
<dbReference type="CDD" id="cd00093">
    <property type="entry name" value="HTH_XRE"/>
    <property type="match status" value="1"/>
</dbReference>
<dbReference type="STRING" id="83765.SAMN05660284_02012"/>
<sequence>MNEKIPPSGCFAKRLRDARMRLGISQMTLGVLAGIDEMSASPRVNQYERGKHVPDLDTMGRLAEVLGVPTAYLLAEEDELARWILVYQCLDAAERAPILARLGQV</sequence>
<evidence type="ECO:0000313" key="2">
    <source>
        <dbReference type="EMBL" id="SFN66671.1"/>
    </source>
</evidence>
<dbReference type="PROSITE" id="PS50943">
    <property type="entry name" value="HTH_CROC1"/>
    <property type="match status" value="1"/>
</dbReference>
<feature type="domain" description="HTH cro/C1-type" evidence="1">
    <location>
        <begin position="15"/>
        <end position="73"/>
    </location>
</feature>
<dbReference type="OrthoDB" id="6006530at2"/>
<dbReference type="Proteomes" id="UP000242869">
    <property type="component" value="Unassembled WGS sequence"/>
</dbReference>
<protein>
    <submittedName>
        <fullName evidence="2">Helix-turn-helix domain-containing protein</fullName>
    </submittedName>
</protein>
<dbReference type="Gene3D" id="1.10.260.40">
    <property type="entry name" value="lambda repressor-like DNA-binding domains"/>
    <property type="match status" value="1"/>
</dbReference>
<evidence type="ECO:0000259" key="1">
    <source>
        <dbReference type="PROSITE" id="PS50943"/>
    </source>
</evidence>
<gene>
    <name evidence="2" type="ORF">SAMN05660284_02012</name>
</gene>